<dbReference type="FunFam" id="4.10.280.10:FF:000002">
    <property type="entry name" value="Basic helix-loop-helix transcription factor"/>
    <property type="match status" value="1"/>
</dbReference>
<keyword evidence="10" id="KW-1185">Reference proteome</keyword>
<dbReference type="PROSITE" id="PS50888">
    <property type="entry name" value="BHLH"/>
    <property type="match status" value="1"/>
</dbReference>
<dbReference type="EnsemblPlants" id="Ma02_t23310.1">
    <property type="protein sequence ID" value="Ma02_p23310.1"/>
    <property type="gene ID" value="Ma02_g23310"/>
</dbReference>
<dbReference type="PANTHER" id="PTHR12565:SF431">
    <property type="entry name" value="TRANSCRIPTION FACTOR BHLH137"/>
    <property type="match status" value="1"/>
</dbReference>
<dbReference type="FunCoup" id="A0A804I611">
    <property type="interactions" value="163"/>
</dbReference>
<dbReference type="SUPFAM" id="SSF47459">
    <property type="entry name" value="HLH, helix-loop-helix DNA-binding domain"/>
    <property type="match status" value="1"/>
</dbReference>
<dbReference type="GO" id="GO:0005634">
    <property type="term" value="C:nucleus"/>
    <property type="evidence" value="ECO:0000318"/>
    <property type="project" value="GO_Central"/>
</dbReference>
<evidence type="ECO:0000256" key="6">
    <source>
        <dbReference type="SAM" id="MobiDB-lite"/>
    </source>
</evidence>
<dbReference type="GO" id="GO:0046983">
    <property type="term" value="F:protein dimerization activity"/>
    <property type="evidence" value="ECO:0007669"/>
    <property type="project" value="InterPro"/>
</dbReference>
<feature type="region of interest" description="Disordered" evidence="6">
    <location>
        <begin position="78"/>
        <end position="146"/>
    </location>
</feature>
<dbReference type="InterPro" id="IPR036638">
    <property type="entry name" value="HLH_DNA-bd_sf"/>
</dbReference>
<dbReference type="PANTHER" id="PTHR12565">
    <property type="entry name" value="STEROL REGULATORY ELEMENT-BINDING PROTEIN"/>
    <property type="match status" value="1"/>
</dbReference>
<protein>
    <submittedName>
        <fullName evidence="8">(wild Malaysian banana) hypothetical protein</fullName>
    </submittedName>
</protein>
<feature type="compositionally biased region" description="Basic and acidic residues" evidence="6">
    <location>
        <begin position="86"/>
        <end position="100"/>
    </location>
</feature>
<dbReference type="Proteomes" id="UP000012960">
    <property type="component" value="Unplaced"/>
</dbReference>
<feature type="domain" description="BHLH" evidence="7">
    <location>
        <begin position="161"/>
        <end position="211"/>
    </location>
</feature>
<comment type="similarity">
    <text evidence="2">Belongs to the bHLH protein family.</text>
</comment>
<dbReference type="SMART" id="SM00353">
    <property type="entry name" value="HLH"/>
    <property type="match status" value="1"/>
</dbReference>
<evidence type="ECO:0000256" key="2">
    <source>
        <dbReference type="ARBA" id="ARBA00005510"/>
    </source>
</evidence>
<evidence type="ECO:0000256" key="3">
    <source>
        <dbReference type="ARBA" id="ARBA00023015"/>
    </source>
</evidence>
<name>A0A804I611_MUSAM</name>
<evidence type="ECO:0000313" key="10">
    <source>
        <dbReference type="Proteomes" id="UP000012960"/>
    </source>
</evidence>
<dbReference type="GO" id="GO:0003700">
    <property type="term" value="F:DNA-binding transcription factor activity"/>
    <property type="evidence" value="ECO:0000318"/>
    <property type="project" value="GO_Central"/>
</dbReference>
<dbReference type="Gene3D" id="4.10.280.10">
    <property type="entry name" value="Helix-loop-helix DNA-binding domain"/>
    <property type="match status" value="1"/>
</dbReference>
<dbReference type="KEGG" id="mus:103976836"/>
<dbReference type="InterPro" id="IPR011598">
    <property type="entry name" value="bHLH_dom"/>
</dbReference>
<dbReference type="OrthoDB" id="1928604at2759"/>
<evidence type="ECO:0000256" key="5">
    <source>
        <dbReference type="ARBA" id="ARBA00023242"/>
    </source>
</evidence>
<dbReference type="InterPro" id="IPR024097">
    <property type="entry name" value="bHLH_ZIP_TF"/>
</dbReference>
<keyword evidence="5" id="KW-0539">Nucleus</keyword>
<dbReference type="EMBL" id="HG996467">
    <property type="protein sequence ID" value="CAG1862911.1"/>
    <property type="molecule type" value="Genomic_DNA"/>
</dbReference>
<proteinExistence type="inferred from homology"/>
<evidence type="ECO:0000256" key="1">
    <source>
        <dbReference type="ARBA" id="ARBA00004123"/>
    </source>
</evidence>
<evidence type="ECO:0000313" key="8">
    <source>
        <dbReference type="EMBL" id="CAG1862911.1"/>
    </source>
</evidence>
<dbReference type="CDD" id="cd18919">
    <property type="entry name" value="bHLH_AtBPE_like"/>
    <property type="match status" value="1"/>
</dbReference>
<reference evidence="9" key="2">
    <citation type="submission" date="2021-05" db="UniProtKB">
        <authorList>
            <consortium name="EnsemblPlants"/>
        </authorList>
    </citation>
    <scope>IDENTIFICATION</scope>
    <source>
        <strain evidence="9">subsp. malaccensis</strain>
    </source>
</reference>
<comment type="subcellular location">
    <subcellularLocation>
        <location evidence="1">Nucleus</location>
    </subcellularLocation>
</comment>
<keyword evidence="3" id="KW-0805">Transcription regulation</keyword>
<keyword evidence="4" id="KW-0804">Transcription</keyword>
<dbReference type="AlphaFoldDB" id="A0A804I611"/>
<evidence type="ECO:0000313" key="9">
    <source>
        <dbReference type="EnsemblPlants" id="Ma02_p23310.1"/>
    </source>
</evidence>
<dbReference type="Gramene" id="Ma02_t23310.1">
    <property type="protein sequence ID" value="Ma02_p23310.1"/>
    <property type="gene ID" value="Ma02_g23310"/>
</dbReference>
<accession>A0A804I611</accession>
<sequence>MAFSYQEQHPFLLDSPYFPRSPAEMLLVPQQGGEMANNASSSSCFPYPYPYPSEASPVAPATDAGAYGTSAPSVDSHTVCSPVASETHDVENKRKSRDEASLMITGELKNTKEGEIKKQRRLRGGQKKTEEKKPKPNDSKGSKACLDTTGGYVHVRARRGQATDSHSLAERARREKISERMKMLQGLVPGCEKVTGKALMLDEIINYVQSLQNQVEFLSMKIASLSPILYGFNVDFGDCIDQPQFQKLMRSIPEAMASAEQTNQLQAKAFGNGATGYRVMDDSTPLLLQVKGPASFSHQDGGSALQVGEQRQGSLDQVGFINMCSFQ</sequence>
<evidence type="ECO:0000256" key="4">
    <source>
        <dbReference type="ARBA" id="ARBA00023163"/>
    </source>
</evidence>
<organism evidence="9 10">
    <name type="scientific">Musa acuminata subsp. malaccensis</name>
    <name type="common">Wild banana</name>
    <name type="synonym">Musa malaccensis</name>
    <dbReference type="NCBI Taxonomy" id="214687"/>
    <lineage>
        <taxon>Eukaryota</taxon>
        <taxon>Viridiplantae</taxon>
        <taxon>Streptophyta</taxon>
        <taxon>Embryophyta</taxon>
        <taxon>Tracheophyta</taxon>
        <taxon>Spermatophyta</taxon>
        <taxon>Magnoliopsida</taxon>
        <taxon>Liliopsida</taxon>
        <taxon>Zingiberales</taxon>
        <taxon>Musaceae</taxon>
        <taxon>Musa</taxon>
    </lineage>
</organism>
<reference evidence="8" key="1">
    <citation type="submission" date="2021-03" db="EMBL/GenBank/DDBJ databases">
        <authorList>
            <consortium name="Genoscope - CEA"/>
            <person name="William W."/>
        </authorList>
    </citation>
    <scope>NUCLEOTIDE SEQUENCE</scope>
    <source>
        <strain evidence="8">Doubled-haploid Pahang</strain>
    </source>
</reference>
<dbReference type="InParanoid" id="A0A804I611"/>
<evidence type="ECO:0000259" key="7">
    <source>
        <dbReference type="PROSITE" id="PS50888"/>
    </source>
</evidence>
<gene>
    <name evidence="8" type="ORF">GSMUA_78050.1</name>
</gene>
<dbReference type="Pfam" id="PF00010">
    <property type="entry name" value="HLH"/>
    <property type="match status" value="1"/>
</dbReference>
<dbReference type="OMA" id="FINMCSF"/>
<feature type="compositionally biased region" description="Basic and acidic residues" evidence="6">
    <location>
        <begin position="127"/>
        <end position="141"/>
    </location>
</feature>